<dbReference type="AlphaFoldDB" id="A0A6P7TI22"/>
<evidence type="ECO:0000256" key="1">
    <source>
        <dbReference type="SAM" id="MobiDB-lite"/>
    </source>
</evidence>
<dbReference type="KEGG" id="osn:115224486"/>
<feature type="compositionally biased region" description="Polar residues" evidence="1">
    <location>
        <begin position="198"/>
        <end position="207"/>
    </location>
</feature>
<sequence>MNRFLISKEEIDIVLLARKTIIEFEGKLWTRADTPNNFEIPMGSSDSAEITDLVGAYLLKCIKREIPELQGGLYRDDALFVIPSNSKSSIERIRKKINKFFKDFNLSITYEPGTKIVNFLDITLDLNSKLPYPFRKEALSKAGYNQEITFLDKESLHLPKNEENINYVNKNIDRARYKNRFMVTKNPVCKPNHKNKNIDQNISNSDKTNLDKSKKHTNKSNTNNNSRGGNNNSSNPKSNLRKYNKENIIWLNVPFN</sequence>
<feature type="region of interest" description="Disordered" evidence="1">
    <location>
        <begin position="186"/>
        <end position="241"/>
    </location>
</feature>
<gene>
    <name evidence="3" type="primary">LOC115224486</name>
</gene>
<reference evidence="3" key="1">
    <citation type="submission" date="2025-08" db="UniProtKB">
        <authorList>
            <consortium name="RefSeq"/>
        </authorList>
    </citation>
    <scope>IDENTIFICATION</scope>
</reference>
<evidence type="ECO:0000313" key="2">
    <source>
        <dbReference type="Proteomes" id="UP000515154"/>
    </source>
</evidence>
<dbReference type="Proteomes" id="UP000515154">
    <property type="component" value="Linkage group LG2"/>
</dbReference>
<name>A0A6P7TI22_9MOLL</name>
<proteinExistence type="predicted"/>
<feature type="compositionally biased region" description="Low complexity" evidence="1">
    <location>
        <begin position="219"/>
        <end position="238"/>
    </location>
</feature>
<accession>A0A6P7TI22</accession>
<organism evidence="2 3">
    <name type="scientific">Octopus sinensis</name>
    <name type="common">East Asian common octopus</name>
    <dbReference type="NCBI Taxonomy" id="2607531"/>
    <lineage>
        <taxon>Eukaryota</taxon>
        <taxon>Metazoa</taxon>
        <taxon>Spiralia</taxon>
        <taxon>Lophotrochozoa</taxon>
        <taxon>Mollusca</taxon>
        <taxon>Cephalopoda</taxon>
        <taxon>Coleoidea</taxon>
        <taxon>Octopodiformes</taxon>
        <taxon>Octopoda</taxon>
        <taxon>Incirrata</taxon>
        <taxon>Octopodidae</taxon>
        <taxon>Octopus</taxon>
    </lineage>
</organism>
<evidence type="ECO:0000313" key="3">
    <source>
        <dbReference type="RefSeq" id="XP_029651259.1"/>
    </source>
</evidence>
<protein>
    <submittedName>
        <fullName evidence="3">Uncharacterized protein</fullName>
    </submittedName>
</protein>
<dbReference type="RefSeq" id="XP_029651259.1">
    <property type="nucleotide sequence ID" value="XM_029795399.1"/>
</dbReference>
<keyword evidence="2" id="KW-1185">Reference proteome</keyword>